<dbReference type="PROSITE" id="PS51678">
    <property type="entry name" value="SAM_MT_PRMT"/>
    <property type="match status" value="1"/>
</dbReference>
<name>A0A7R9Y0D9_9VIRI</name>
<feature type="domain" description="Protein arginine N-methyltransferase" evidence="5">
    <location>
        <begin position="183"/>
        <end position="347"/>
    </location>
</feature>
<dbReference type="GO" id="GO:0016274">
    <property type="term" value="F:protein-arginine N-methyltransferase activity"/>
    <property type="evidence" value="ECO:0007669"/>
    <property type="project" value="InterPro"/>
</dbReference>
<accession>A0A7R9Y0D9</accession>
<dbReference type="GO" id="GO:0042054">
    <property type="term" value="F:histone methyltransferase activity"/>
    <property type="evidence" value="ECO:0007669"/>
    <property type="project" value="TreeGrafter"/>
</dbReference>
<evidence type="ECO:0000256" key="1">
    <source>
        <dbReference type="ARBA" id="ARBA00022603"/>
    </source>
</evidence>
<reference evidence="6" key="1">
    <citation type="submission" date="2021-01" db="EMBL/GenBank/DDBJ databases">
        <authorList>
            <person name="Corre E."/>
            <person name="Pelletier E."/>
            <person name="Niang G."/>
            <person name="Scheremetjew M."/>
            <person name="Finn R."/>
            <person name="Kale V."/>
            <person name="Holt S."/>
            <person name="Cochrane G."/>
            <person name="Meng A."/>
            <person name="Brown T."/>
            <person name="Cohen L."/>
        </authorList>
    </citation>
    <scope>NUCLEOTIDE SEQUENCE</scope>
    <source>
        <strain evidence="6">CCMP1413</strain>
    </source>
</reference>
<keyword evidence="1 4" id="KW-0489">Methyltransferase</keyword>
<keyword evidence="3 4" id="KW-0949">S-adenosyl-L-methionine</keyword>
<evidence type="ECO:0000313" key="6">
    <source>
        <dbReference type="EMBL" id="CAD8236796.1"/>
    </source>
</evidence>
<organism evidence="6">
    <name type="scientific">Prasinoderma coloniale</name>
    <dbReference type="NCBI Taxonomy" id="156133"/>
    <lineage>
        <taxon>Eukaryota</taxon>
        <taxon>Viridiplantae</taxon>
        <taxon>Prasinodermophyta</taxon>
        <taxon>Prasinodermophyceae</taxon>
        <taxon>Prasinodermales</taxon>
        <taxon>Prasinodermaceae</taxon>
        <taxon>Prasinoderma</taxon>
    </lineage>
</organism>
<evidence type="ECO:0000259" key="5">
    <source>
        <dbReference type="Pfam" id="PF22528"/>
    </source>
</evidence>
<dbReference type="GO" id="GO:0032259">
    <property type="term" value="P:methylation"/>
    <property type="evidence" value="ECO:0007669"/>
    <property type="project" value="UniProtKB-KW"/>
</dbReference>
<dbReference type="InterPro" id="IPR025799">
    <property type="entry name" value="Arg_MeTrfase"/>
</dbReference>
<protein>
    <recommendedName>
        <fullName evidence="5">Protein arginine N-methyltransferase domain-containing protein</fullName>
    </recommendedName>
</protein>
<dbReference type="Pfam" id="PF06325">
    <property type="entry name" value="PrmA"/>
    <property type="match status" value="1"/>
</dbReference>
<evidence type="ECO:0000256" key="3">
    <source>
        <dbReference type="ARBA" id="ARBA00022691"/>
    </source>
</evidence>
<dbReference type="SUPFAM" id="SSF53335">
    <property type="entry name" value="S-adenosyl-L-methionine-dependent methyltransferases"/>
    <property type="match status" value="1"/>
</dbReference>
<dbReference type="CDD" id="cd02440">
    <property type="entry name" value="AdoMet_MTases"/>
    <property type="match status" value="1"/>
</dbReference>
<dbReference type="Gene3D" id="2.70.160.11">
    <property type="entry name" value="Hnrnp arginine n-methyltransferase1"/>
    <property type="match status" value="1"/>
</dbReference>
<dbReference type="InterPro" id="IPR055135">
    <property type="entry name" value="PRMT_dom"/>
</dbReference>
<dbReference type="Gene3D" id="3.40.50.150">
    <property type="entry name" value="Vaccinia Virus protein VP39"/>
    <property type="match status" value="1"/>
</dbReference>
<dbReference type="GO" id="GO:0005634">
    <property type="term" value="C:nucleus"/>
    <property type="evidence" value="ECO:0007669"/>
    <property type="project" value="TreeGrafter"/>
</dbReference>
<sequence>MASDGAAPNAGKPSEGDFHSYFCTYEFIYHQKQMIEDQVRTGAYHAAIMRNKHLFKDKVVLDIGAGTGILSIFAAKAGARKVYAVEATAMAERAKLIIAANGLDGQIEVVRTMVEQLELEEKADVIISEWMGYMLLREAMLDSVVKGRDKWLKEGGVMFPSHANVYLAPIRWGTHERQSDQHDDAIEDWYGFVDETKALYDLDLNCLNEQFEEETKEYFLQTSHWCELEKHHMVGPATKINSLDLRSCSVDDIQELRSEFELSVTAPGTDHIQGMVGWFDVDFDGSDQNPVEEKITLTTGPGPRAEQTHWGQMAFLLHPPLPVSSGGKIKGSARIYKRGDNMRLLGMDSSLKVEKPDGSAGEARKVKWNVD</sequence>
<dbReference type="EMBL" id="HBDZ01006348">
    <property type="protein sequence ID" value="CAD8236796.1"/>
    <property type="molecule type" value="Transcribed_RNA"/>
</dbReference>
<proteinExistence type="predicted"/>
<dbReference type="PANTHER" id="PTHR11006">
    <property type="entry name" value="PROTEIN ARGININE N-METHYLTRANSFERASE"/>
    <property type="match status" value="1"/>
</dbReference>
<dbReference type="Pfam" id="PF22528">
    <property type="entry name" value="PRMT_C"/>
    <property type="match status" value="1"/>
</dbReference>
<gene>
    <name evidence="6" type="ORF">PCOL08062_LOCUS4840</name>
</gene>
<dbReference type="AlphaFoldDB" id="A0A7R9Y0D9"/>
<evidence type="ECO:0000256" key="2">
    <source>
        <dbReference type="ARBA" id="ARBA00022679"/>
    </source>
</evidence>
<dbReference type="FunFam" id="3.40.50.150:FF:000016">
    <property type="entry name" value="Protein arginine N-methyltransferase 6"/>
    <property type="match status" value="1"/>
</dbReference>
<evidence type="ECO:0000256" key="4">
    <source>
        <dbReference type="PROSITE-ProRule" id="PRU01015"/>
    </source>
</evidence>
<dbReference type="PANTHER" id="PTHR11006:SF68">
    <property type="entry name" value="PROTEIN ARGININE N-METHYLTRANSFERASE PRMT10"/>
    <property type="match status" value="1"/>
</dbReference>
<dbReference type="InterPro" id="IPR029063">
    <property type="entry name" value="SAM-dependent_MTases_sf"/>
</dbReference>
<keyword evidence="2 4" id="KW-0808">Transferase</keyword>